<dbReference type="EMBL" id="BNCO01000027">
    <property type="protein sequence ID" value="GIL57302.1"/>
    <property type="molecule type" value="Genomic_DNA"/>
</dbReference>
<feature type="domain" description="N-acetyltransferase" evidence="4">
    <location>
        <begin position="24"/>
        <end position="172"/>
    </location>
</feature>
<gene>
    <name evidence="5" type="ORF">Vafri_12549</name>
</gene>
<dbReference type="Pfam" id="PF00583">
    <property type="entry name" value="Acetyltransf_1"/>
    <property type="match status" value="1"/>
</dbReference>
<reference evidence="5" key="1">
    <citation type="journal article" date="2021" name="Proc. Natl. Acad. Sci. U.S.A.">
        <title>Three genomes in the algal genus Volvox reveal the fate of a haploid sex-determining region after a transition to homothallism.</title>
        <authorList>
            <person name="Yamamoto K."/>
            <person name="Hamaji T."/>
            <person name="Kawai-Toyooka H."/>
            <person name="Matsuzaki R."/>
            <person name="Takahashi F."/>
            <person name="Nishimura Y."/>
            <person name="Kawachi M."/>
            <person name="Noguchi H."/>
            <person name="Minakuchi Y."/>
            <person name="Umen J.G."/>
            <person name="Toyoda A."/>
            <person name="Nozaki H."/>
        </authorList>
    </citation>
    <scope>NUCLEOTIDE SEQUENCE</scope>
    <source>
        <strain evidence="5">NIES-3780</strain>
    </source>
</reference>
<organism evidence="5 6">
    <name type="scientific">Volvox africanus</name>
    <dbReference type="NCBI Taxonomy" id="51714"/>
    <lineage>
        <taxon>Eukaryota</taxon>
        <taxon>Viridiplantae</taxon>
        <taxon>Chlorophyta</taxon>
        <taxon>core chlorophytes</taxon>
        <taxon>Chlorophyceae</taxon>
        <taxon>CS clade</taxon>
        <taxon>Chlamydomonadales</taxon>
        <taxon>Volvocaceae</taxon>
        <taxon>Volvox</taxon>
    </lineage>
</organism>
<dbReference type="SUPFAM" id="SSF55729">
    <property type="entry name" value="Acyl-CoA N-acyltransferases (Nat)"/>
    <property type="match status" value="1"/>
</dbReference>
<sequence>MAEASTDGASERIHSSTEASGSSIRYVQYKDENDLPIVMDLVDKELSEPYSIFTYRYFLHQWPHLCFVSYDGDKPFGTVVCKMDLHRERMRGYVAMLVVDKAYRGKRVGSELVKMAISEMIKGGCVEVVLEAEVVNTGALRLYQGLGFVRDKRLHRYYLNGVDAYRLKLLLPLSEEKMAELAAAAESEGLGAQPLDDMIA</sequence>
<comment type="similarity">
    <text evidence="3">Belongs to the acetyltransferase family. MAK3 subfamily.</text>
</comment>
<evidence type="ECO:0000256" key="2">
    <source>
        <dbReference type="ARBA" id="ARBA00023315"/>
    </source>
</evidence>
<keyword evidence="6" id="KW-1185">Reference proteome</keyword>
<evidence type="ECO:0000313" key="6">
    <source>
        <dbReference type="Proteomes" id="UP000747399"/>
    </source>
</evidence>
<evidence type="ECO:0000256" key="3">
    <source>
        <dbReference type="ARBA" id="ARBA00024025"/>
    </source>
</evidence>
<dbReference type="GO" id="GO:0004596">
    <property type="term" value="F:protein-N-terminal amino-acid acetyltransferase activity"/>
    <property type="evidence" value="ECO:0007669"/>
    <property type="project" value="InterPro"/>
</dbReference>
<comment type="caution">
    <text evidence="5">The sequence shown here is derived from an EMBL/GenBank/DDBJ whole genome shotgun (WGS) entry which is preliminary data.</text>
</comment>
<proteinExistence type="inferred from homology"/>
<dbReference type="Gene3D" id="3.40.630.30">
    <property type="match status" value="1"/>
</dbReference>
<dbReference type="InterPro" id="IPR044542">
    <property type="entry name" value="NAA30-like"/>
</dbReference>
<dbReference type="CDD" id="cd04301">
    <property type="entry name" value="NAT_SF"/>
    <property type="match status" value="1"/>
</dbReference>
<dbReference type="AlphaFoldDB" id="A0A8J4BAE7"/>
<name>A0A8J4BAE7_9CHLO</name>
<dbReference type="InterPro" id="IPR000182">
    <property type="entry name" value="GNAT_dom"/>
</dbReference>
<dbReference type="PANTHER" id="PTHR45896">
    <property type="entry name" value="N-ALPHA-ACETYLTRANSFERASE 30"/>
    <property type="match status" value="1"/>
</dbReference>
<dbReference type="Proteomes" id="UP000747399">
    <property type="component" value="Unassembled WGS sequence"/>
</dbReference>
<dbReference type="PANTHER" id="PTHR45896:SF1">
    <property type="entry name" value="N-ALPHA-ACETYLTRANSFERASE 30"/>
    <property type="match status" value="1"/>
</dbReference>
<accession>A0A8J4BAE7</accession>
<keyword evidence="2" id="KW-0012">Acyltransferase</keyword>
<dbReference type="InterPro" id="IPR016181">
    <property type="entry name" value="Acyl_CoA_acyltransferase"/>
</dbReference>
<protein>
    <recommendedName>
        <fullName evidence="4">N-acetyltransferase domain-containing protein</fullName>
    </recommendedName>
</protein>
<evidence type="ECO:0000259" key="4">
    <source>
        <dbReference type="PROSITE" id="PS51186"/>
    </source>
</evidence>
<dbReference type="PROSITE" id="PS51186">
    <property type="entry name" value="GNAT"/>
    <property type="match status" value="1"/>
</dbReference>
<evidence type="ECO:0000256" key="1">
    <source>
        <dbReference type="ARBA" id="ARBA00022679"/>
    </source>
</evidence>
<dbReference type="GO" id="GO:0031417">
    <property type="term" value="C:NatC complex"/>
    <property type="evidence" value="ECO:0007669"/>
    <property type="project" value="TreeGrafter"/>
</dbReference>
<keyword evidence="1" id="KW-0808">Transferase</keyword>
<evidence type="ECO:0000313" key="5">
    <source>
        <dbReference type="EMBL" id="GIL57302.1"/>
    </source>
</evidence>